<dbReference type="NCBIfam" id="NF047646">
    <property type="entry name" value="REP_Tyr_transpos"/>
    <property type="match status" value="1"/>
</dbReference>
<dbReference type="PANTHER" id="PTHR36966:SF1">
    <property type="entry name" value="REP-ASSOCIATED TYROSINE TRANSPOSASE"/>
    <property type="match status" value="1"/>
</dbReference>
<dbReference type="RefSeq" id="WP_082646608.1">
    <property type="nucleotide sequence ID" value="NZ_CAAAHT010000051.1"/>
</dbReference>
<dbReference type="InterPro" id="IPR002686">
    <property type="entry name" value="Transposase_17"/>
</dbReference>
<feature type="domain" description="Transposase IS200-like" evidence="1">
    <location>
        <begin position="8"/>
        <end position="131"/>
    </location>
</feature>
<dbReference type="OrthoDB" id="9794403at2"/>
<accession>A0A0W0TMD6</accession>
<keyword evidence="3" id="KW-1185">Reference proteome</keyword>
<evidence type="ECO:0000259" key="1">
    <source>
        <dbReference type="SMART" id="SM01321"/>
    </source>
</evidence>
<organism evidence="2 3">
    <name type="scientific">Legionella feeleii</name>
    <dbReference type="NCBI Taxonomy" id="453"/>
    <lineage>
        <taxon>Bacteria</taxon>
        <taxon>Pseudomonadati</taxon>
        <taxon>Pseudomonadota</taxon>
        <taxon>Gammaproteobacteria</taxon>
        <taxon>Legionellales</taxon>
        <taxon>Legionellaceae</taxon>
        <taxon>Legionella</taxon>
    </lineage>
</organism>
<sequence length="175" mass="21044">MHYRRIAIPGATYFFTVNLLNRKSDLLIKQINKLRDSFKKVLNSYPFEIDGVVILPDHFHIMMTLPAADKNYPLRIRLVKGYFSQQIVSGEFISPVRKSKKERGIWQRRFWEHLIRDEKDYEHHLTYIHYNPVKHGYVKRPSDWPYSRIHRAIRLGHLSENWAYTDDRNEGLYGE</sequence>
<dbReference type="Proteomes" id="UP000054698">
    <property type="component" value="Unassembled WGS sequence"/>
</dbReference>
<gene>
    <name evidence="2" type="ORF">Lfee_1565</name>
</gene>
<dbReference type="SMART" id="SM01321">
    <property type="entry name" value="Y1_Tnp"/>
    <property type="match status" value="1"/>
</dbReference>
<comment type="caution">
    <text evidence="2">The sequence shown here is derived from an EMBL/GenBank/DDBJ whole genome shotgun (WGS) entry which is preliminary data.</text>
</comment>
<dbReference type="PANTHER" id="PTHR36966">
    <property type="entry name" value="REP-ASSOCIATED TYROSINE TRANSPOSASE"/>
    <property type="match status" value="1"/>
</dbReference>
<dbReference type="AlphaFoldDB" id="A0A0W0TMD6"/>
<dbReference type="InterPro" id="IPR052715">
    <property type="entry name" value="RAYT_transposase"/>
</dbReference>
<evidence type="ECO:0000313" key="3">
    <source>
        <dbReference type="Proteomes" id="UP000054698"/>
    </source>
</evidence>
<dbReference type="GO" id="GO:0006313">
    <property type="term" value="P:DNA transposition"/>
    <property type="evidence" value="ECO:0007669"/>
    <property type="project" value="InterPro"/>
</dbReference>
<dbReference type="InterPro" id="IPR036515">
    <property type="entry name" value="Transposase_17_sf"/>
</dbReference>
<name>A0A0W0TMD6_9GAMM</name>
<dbReference type="GO" id="GO:0004803">
    <property type="term" value="F:transposase activity"/>
    <property type="evidence" value="ECO:0007669"/>
    <property type="project" value="InterPro"/>
</dbReference>
<reference evidence="2 3" key="1">
    <citation type="submission" date="2015-11" db="EMBL/GenBank/DDBJ databases">
        <title>Genomic analysis of 38 Legionella species identifies large and diverse effector repertoires.</title>
        <authorList>
            <person name="Burstein D."/>
            <person name="Amaro F."/>
            <person name="Zusman T."/>
            <person name="Lifshitz Z."/>
            <person name="Cohen O."/>
            <person name="Gilbert J.A."/>
            <person name="Pupko T."/>
            <person name="Shuman H.A."/>
            <person name="Segal G."/>
        </authorList>
    </citation>
    <scope>NUCLEOTIDE SEQUENCE [LARGE SCALE GENOMIC DNA]</scope>
    <source>
        <strain evidence="2 3">WO-44C</strain>
    </source>
</reference>
<dbReference type="GO" id="GO:0043565">
    <property type="term" value="F:sequence-specific DNA binding"/>
    <property type="evidence" value="ECO:0007669"/>
    <property type="project" value="TreeGrafter"/>
</dbReference>
<dbReference type="SUPFAM" id="SSF143422">
    <property type="entry name" value="Transposase IS200-like"/>
    <property type="match status" value="1"/>
</dbReference>
<evidence type="ECO:0000313" key="2">
    <source>
        <dbReference type="EMBL" id="KTC96653.1"/>
    </source>
</evidence>
<dbReference type="Pfam" id="PF01797">
    <property type="entry name" value="Y1_Tnp"/>
    <property type="match status" value="1"/>
</dbReference>
<protein>
    <submittedName>
        <fullName evidence="2">Transposase IS200 like protein</fullName>
    </submittedName>
</protein>
<proteinExistence type="predicted"/>
<dbReference type="EMBL" id="LNYB01000080">
    <property type="protein sequence ID" value="KTC96653.1"/>
    <property type="molecule type" value="Genomic_DNA"/>
</dbReference>
<dbReference type="Gene3D" id="3.30.70.1290">
    <property type="entry name" value="Transposase IS200-like"/>
    <property type="match status" value="1"/>
</dbReference>